<reference evidence="3 5" key="1">
    <citation type="journal article" date="2008" name="Science">
        <title>The Physcomitrella genome reveals evolutionary insights into the conquest of land by plants.</title>
        <authorList>
            <person name="Rensing S."/>
            <person name="Lang D."/>
            <person name="Zimmer A."/>
            <person name="Terry A."/>
            <person name="Salamov A."/>
            <person name="Shapiro H."/>
            <person name="Nishiyama T."/>
            <person name="Perroud P.-F."/>
            <person name="Lindquist E."/>
            <person name="Kamisugi Y."/>
            <person name="Tanahashi T."/>
            <person name="Sakakibara K."/>
            <person name="Fujita T."/>
            <person name="Oishi K."/>
            <person name="Shin-I T."/>
            <person name="Kuroki Y."/>
            <person name="Toyoda A."/>
            <person name="Suzuki Y."/>
            <person name="Hashimoto A."/>
            <person name="Yamaguchi K."/>
            <person name="Sugano A."/>
            <person name="Kohara Y."/>
            <person name="Fujiyama A."/>
            <person name="Anterola A."/>
            <person name="Aoki S."/>
            <person name="Ashton N."/>
            <person name="Barbazuk W.B."/>
            <person name="Barker E."/>
            <person name="Bennetzen J."/>
            <person name="Bezanilla M."/>
            <person name="Blankenship R."/>
            <person name="Cho S.H."/>
            <person name="Dutcher S."/>
            <person name="Estelle M."/>
            <person name="Fawcett J.A."/>
            <person name="Gundlach H."/>
            <person name="Hanada K."/>
            <person name="Heyl A."/>
            <person name="Hicks K.A."/>
            <person name="Hugh J."/>
            <person name="Lohr M."/>
            <person name="Mayer K."/>
            <person name="Melkozernov A."/>
            <person name="Murata T."/>
            <person name="Nelson D."/>
            <person name="Pils B."/>
            <person name="Prigge M."/>
            <person name="Reiss B."/>
            <person name="Renner T."/>
            <person name="Rombauts S."/>
            <person name="Rushton P."/>
            <person name="Sanderfoot A."/>
            <person name="Schween G."/>
            <person name="Shiu S.-H."/>
            <person name="Stueber K."/>
            <person name="Theodoulou F.L."/>
            <person name="Tu H."/>
            <person name="Van de Peer Y."/>
            <person name="Verrier P.J."/>
            <person name="Waters E."/>
            <person name="Wood A."/>
            <person name="Yang L."/>
            <person name="Cove D."/>
            <person name="Cuming A."/>
            <person name="Hasebe M."/>
            <person name="Lucas S."/>
            <person name="Mishler D.B."/>
            <person name="Reski R."/>
            <person name="Grigoriev I."/>
            <person name="Quatrano R.S."/>
            <person name="Boore J.L."/>
        </authorList>
    </citation>
    <scope>NUCLEOTIDE SEQUENCE [LARGE SCALE GENOMIC DNA]</scope>
    <source>
        <strain evidence="4 5">cv. Gransden 2004</strain>
    </source>
</reference>
<dbReference type="PANTHER" id="PTHR10612:SF34">
    <property type="entry name" value="APOLIPOPROTEIN D"/>
    <property type="match status" value="1"/>
</dbReference>
<dbReference type="GO" id="GO:0005737">
    <property type="term" value="C:cytoplasm"/>
    <property type="evidence" value="ECO:0000318"/>
    <property type="project" value="GO_Central"/>
</dbReference>
<dbReference type="Pfam" id="PF08212">
    <property type="entry name" value="Lipocalin_2"/>
    <property type="match status" value="1"/>
</dbReference>
<dbReference type="GeneID" id="112288626"/>
<dbReference type="Gramene" id="Pp3c1_13830V3.1">
    <property type="protein sequence ID" value="Pp3c1_13830V3.1"/>
    <property type="gene ID" value="Pp3c1_13830"/>
</dbReference>
<keyword evidence="5" id="KW-1185">Reference proteome</keyword>
<keyword evidence="1" id="KW-1133">Transmembrane helix</keyword>
<protein>
    <recommendedName>
        <fullName evidence="2">Lipocalin/cytosolic fatty-acid binding domain-containing protein</fullName>
    </recommendedName>
</protein>
<reference evidence="4" key="3">
    <citation type="submission" date="2020-12" db="UniProtKB">
        <authorList>
            <consortium name="EnsemblPlants"/>
        </authorList>
    </citation>
    <scope>IDENTIFICATION</scope>
</reference>
<dbReference type="GO" id="GO:0006629">
    <property type="term" value="P:lipid metabolic process"/>
    <property type="evidence" value="ECO:0000318"/>
    <property type="project" value="GO_Central"/>
</dbReference>
<dbReference type="InterPro" id="IPR012674">
    <property type="entry name" value="Calycin"/>
</dbReference>
<dbReference type="InterPro" id="IPR000566">
    <property type="entry name" value="Lipocln_cytosolic_FA-bd_dom"/>
</dbReference>
<dbReference type="AlphaFoldDB" id="A9SJW5"/>
<proteinExistence type="predicted"/>
<evidence type="ECO:0000259" key="2">
    <source>
        <dbReference type="Pfam" id="PF08212"/>
    </source>
</evidence>
<dbReference type="Gramene" id="Pp3c1_13830V3.2">
    <property type="protein sequence ID" value="Pp3c1_13830V3.2"/>
    <property type="gene ID" value="Pp3c1_13830"/>
</dbReference>
<dbReference type="GO" id="GO:0000302">
    <property type="term" value="P:response to reactive oxygen species"/>
    <property type="evidence" value="ECO:0000318"/>
    <property type="project" value="GO_Central"/>
</dbReference>
<dbReference type="Gene3D" id="2.40.128.20">
    <property type="match status" value="1"/>
</dbReference>
<dbReference type="EnsemblPlants" id="Pp3c1_13830V3.3">
    <property type="protein sequence ID" value="Pp3c1_13830V3.3"/>
    <property type="gene ID" value="Pp3c1_13830"/>
</dbReference>
<dbReference type="HOGENOM" id="CLU_1201549_0_0_1"/>
<dbReference type="Gramene" id="Pp3c1_13830V3.3">
    <property type="protein sequence ID" value="Pp3c1_13830V3.3"/>
    <property type="gene ID" value="Pp3c1_13830"/>
</dbReference>
<feature type="domain" description="Lipocalin/cytosolic fatty-acid binding" evidence="2">
    <location>
        <begin position="70"/>
        <end position="209"/>
    </location>
</feature>
<reference evidence="3 5" key="2">
    <citation type="journal article" date="2018" name="Plant J.">
        <title>The Physcomitrella patens chromosome-scale assembly reveals moss genome structure and evolution.</title>
        <authorList>
            <person name="Lang D."/>
            <person name="Ullrich K.K."/>
            <person name="Murat F."/>
            <person name="Fuchs J."/>
            <person name="Jenkins J."/>
            <person name="Haas F.B."/>
            <person name="Piednoel M."/>
            <person name="Gundlach H."/>
            <person name="Van Bel M."/>
            <person name="Meyberg R."/>
            <person name="Vives C."/>
            <person name="Morata J."/>
            <person name="Symeonidi A."/>
            <person name="Hiss M."/>
            <person name="Muchero W."/>
            <person name="Kamisugi Y."/>
            <person name="Saleh O."/>
            <person name="Blanc G."/>
            <person name="Decker E.L."/>
            <person name="van Gessel N."/>
            <person name="Grimwood J."/>
            <person name="Hayes R.D."/>
            <person name="Graham S.W."/>
            <person name="Gunter L.E."/>
            <person name="McDaniel S.F."/>
            <person name="Hoernstein S.N.W."/>
            <person name="Larsson A."/>
            <person name="Li F.W."/>
            <person name="Perroud P.F."/>
            <person name="Phillips J."/>
            <person name="Ranjan P."/>
            <person name="Rokshar D.S."/>
            <person name="Rothfels C.J."/>
            <person name="Schneider L."/>
            <person name="Shu S."/>
            <person name="Stevenson D.W."/>
            <person name="Thummler F."/>
            <person name="Tillich M."/>
            <person name="Villarreal Aguilar J.C."/>
            <person name="Widiez T."/>
            <person name="Wong G.K."/>
            <person name="Wymore A."/>
            <person name="Zhang Y."/>
            <person name="Zimmer A.D."/>
            <person name="Quatrano R.S."/>
            <person name="Mayer K.F.X."/>
            <person name="Goodstein D."/>
            <person name="Casacuberta J.M."/>
            <person name="Vandepoele K."/>
            <person name="Reski R."/>
            <person name="Cuming A.C."/>
            <person name="Tuskan G.A."/>
            <person name="Maumus F."/>
            <person name="Salse J."/>
            <person name="Schmutz J."/>
            <person name="Rensing S.A."/>
        </authorList>
    </citation>
    <scope>NUCLEOTIDE SEQUENCE [LARGE SCALE GENOMIC DNA]</scope>
    <source>
        <strain evidence="4 5">cv. Gransden 2004</strain>
    </source>
</reference>
<dbReference type="SUPFAM" id="SSF50814">
    <property type="entry name" value="Lipocalins"/>
    <property type="match status" value="1"/>
</dbReference>
<dbReference type="FunFam" id="2.40.128.20:FF:000042">
    <property type="entry name" value="Predicted protein"/>
    <property type="match status" value="1"/>
</dbReference>
<dbReference type="InterPro" id="IPR047202">
    <property type="entry name" value="Lipocalin_Blc-like_dom"/>
</dbReference>
<name>A9SJW5_PHYPA</name>
<sequence length="231" mass="25138">MLYQSISNSRSCEDSLVIGGVQIPNNMERTPYHTIWLFLVVAVVVCFAGGADARRSLLQTTCANPALPNVDLPSYLGVWYEIGSTALIKSFTEQNLACITARYSLIEANTIRVRNEGYNTSSGEFSTILGTATVTNRTLTVSFGGPVADYRIIYVSGEAREKYETAIVYSCDGEAGGFQSLYVLSRKPQLDDDTPLPDLLTFAASQGITLEPNNQLVLTPQDAITCGRNID</sequence>
<keyword evidence="1" id="KW-0812">Transmembrane</keyword>
<dbReference type="RefSeq" id="XP_024388790.1">
    <property type="nucleotide sequence ID" value="XM_024533022.2"/>
</dbReference>
<dbReference type="PaxDb" id="3218-PP1S86_72V6.2"/>
<dbReference type="CDD" id="cd19438">
    <property type="entry name" value="lipocalin_Blc-like"/>
    <property type="match status" value="1"/>
</dbReference>
<evidence type="ECO:0000313" key="3">
    <source>
        <dbReference type="EMBL" id="PNR62207.1"/>
    </source>
</evidence>
<organism evidence="3">
    <name type="scientific">Physcomitrium patens</name>
    <name type="common">Spreading-leaved earth moss</name>
    <name type="synonym">Physcomitrella patens</name>
    <dbReference type="NCBI Taxonomy" id="3218"/>
    <lineage>
        <taxon>Eukaryota</taxon>
        <taxon>Viridiplantae</taxon>
        <taxon>Streptophyta</taxon>
        <taxon>Embryophyta</taxon>
        <taxon>Bryophyta</taxon>
        <taxon>Bryophytina</taxon>
        <taxon>Bryopsida</taxon>
        <taxon>Funariidae</taxon>
        <taxon>Funariales</taxon>
        <taxon>Funariaceae</taxon>
        <taxon>Physcomitrium</taxon>
    </lineage>
</organism>
<dbReference type="PANTHER" id="PTHR10612">
    <property type="entry name" value="APOLIPOPROTEIN D"/>
    <property type="match status" value="1"/>
</dbReference>
<keyword evidence="1" id="KW-0472">Membrane</keyword>
<dbReference type="EnsemblPlants" id="Pp3c1_13830V3.2">
    <property type="protein sequence ID" value="Pp3c1_13830V3.2"/>
    <property type="gene ID" value="Pp3c1_13830"/>
</dbReference>
<gene>
    <name evidence="4" type="primary">LOC112288626</name>
    <name evidence="3" type="ORF">PHYPA_000631</name>
</gene>
<dbReference type="Proteomes" id="UP000006727">
    <property type="component" value="Chromosome 1"/>
</dbReference>
<feature type="transmembrane region" description="Helical" evidence="1">
    <location>
        <begin position="34"/>
        <end position="51"/>
    </location>
</feature>
<evidence type="ECO:0000313" key="4">
    <source>
        <dbReference type="EnsemblPlants" id="Pp3c1_13830V3.1"/>
    </source>
</evidence>
<evidence type="ECO:0000313" key="5">
    <source>
        <dbReference type="Proteomes" id="UP000006727"/>
    </source>
</evidence>
<accession>A9SJW5</accession>
<dbReference type="EnsemblPlants" id="Pp3c1_13830V3.1">
    <property type="protein sequence ID" value="Pp3c1_13830V3.1"/>
    <property type="gene ID" value="Pp3c1_13830"/>
</dbReference>
<evidence type="ECO:0000256" key="1">
    <source>
        <dbReference type="SAM" id="Phobius"/>
    </source>
</evidence>
<dbReference type="EMBL" id="ABEU02000001">
    <property type="protein sequence ID" value="PNR62207.1"/>
    <property type="molecule type" value="Genomic_DNA"/>
</dbReference>
<dbReference type="OrthoDB" id="565904at2759"/>